<evidence type="ECO:0000313" key="8">
    <source>
        <dbReference type="EMBL" id="KAB8040424.1"/>
    </source>
</evidence>
<feature type="domain" description="Type II secretion system protein GspF" evidence="7">
    <location>
        <begin position="50"/>
        <end position="176"/>
    </location>
</feature>
<keyword evidence="5 6" id="KW-0472">Membrane</keyword>
<organism evidence="8 9">
    <name type="scientific">Silvanigrella paludirubra</name>
    <dbReference type="NCBI Taxonomy" id="2499159"/>
    <lineage>
        <taxon>Bacteria</taxon>
        <taxon>Pseudomonadati</taxon>
        <taxon>Bdellovibrionota</taxon>
        <taxon>Oligoflexia</taxon>
        <taxon>Silvanigrellales</taxon>
        <taxon>Silvanigrellaceae</taxon>
        <taxon>Silvanigrella</taxon>
    </lineage>
</organism>
<dbReference type="InterPro" id="IPR042094">
    <property type="entry name" value="T2SS_GspF_sf"/>
</dbReference>
<dbReference type="Proteomes" id="UP000437748">
    <property type="component" value="Unassembled WGS sequence"/>
</dbReference>
<evidence type="ECO:0000256" key="2">
    <source>
        <dbReference type="ARBA" id="ARBA00022475"/>
    </source>
</evidence>
<dbReference type="Gene3D" id="1.20.81.30">
    <property type="entry name" value="Type II secretion system (T2SS), domain F"/>
    <property type="match status" value="1"/>
</dbReference>
<dbReference type="GO" id="GO:0005886">
    <property type="term" value="C:plasma membrane"/>
    <property type="evidence" value="ECO:0007669"/>
    <property type="project" value="UniProtKB-SubCell"/>
</dbReference>
<name>A0A6N6VWI3_9BACT</name>
<evidence type="ECO:0000256" key="5">
    <source>
        <dbReference type="ARBA" id="ARBA00023136"/>
    </source>
</evidence>
<dbReference type="PANTHER" id="PTHR35007:SF2">
    <property type="entry name" value="PILUS ASSEMBLE PROTEIN"/>
    <property type="match status" value="1"/>
</dbReference>
<dbReference type="AlphaFoldDB" id="A0A6N6VWI3"/>
<dbReference type="Pfam" id="PF00482">
    <property type="entry name" value="T2SSF"/>
    <property type="match status" value="1"/>
</dbReference>
<comment type="caution">
    <text evidence="8">The sequence shown here is derived from an EMBL/GenBank/DDBJ whole genome shotgun (WGS) entry which is preliminary data.</text>
</comment>
<dbReference type="RefSeq" id="WP_153417939.1">
    <property type="nucleotide sequence ID" value="NZ_WFLM01000001.1"/>
</dbReference>
<feature type="transmembrane region" description="Helical" evidence="6">
    <location>
        <begin position="160"/>
        <end position="181"/>
    </location>
</feature>
<evidence type="ECO:0000256" key="4">
    <source>
        <dbReference type="ARBA" id="ARBA00022989"/>
    </source>
</evidence>
<dbReference type="PANTHER" id="PTHR35007">
    <property type="entry name" value="INTEGRAL MEMBRANE PROTEIN-RELATED"/>
    <property type="match status" value="1"/>
</dbReference>
<dbReference type="EMBL" id="WFLM01000001">
    <property type="protein sequence ID" value="KAB8040424.1"/>
    <property type="molecule type" value="Genomic_DNA"/>
</dbReference>
<gene>
    <name evidence="8" type="ORF">GCL60_00480</name>
</gene>
<dbReference type="InterPro" id="IPR018076">
    <property type="entry name" value="T2SS_GspF_dom"/>
</dbReference>
<keyword evidence="3 6" id="KW-0812">Transmembrane</keyword>
<proteinExistence type="predicted"/>
<reference evidence="8 9" key="1">
    <citation type="submission" date="2019-10" db="EMBL/GenBank/DDBJ databases">
        <title>New species of Slilvanegrellaceae.</title>
        <authorList>
            <person name="Pitt A."/>
            <person name="Hahn M.W."/>
        </authorList>
    </citation>
    <scope>NUCLEOTIDE SEQUENCE [LARGE SCALE GENOMIC DNA]</scope>
    <source>
        <strain evidence="8 9">SP-Ram-0.45-NSY-1</strain>
    </source>
</reference>
<sequence length="190" mass="21796">MKFLFFSLLLNLIFIFIFQKIISLSFRKKILSLSFLKNEFILTQHETADFLDIILLNLDAGKNIYQSFENATTFTINPIIKKSAKEALTRYSVGCSFMTALQKSTGKKNNPFYDEIIENIIISLKLGTSLQKNLTELSKNMRTQANLKLDEMTAQAPVKMVFPLVFFIFPVIFILLSSGSIQDLIRSLRF</sequence>
<evidence type="ECO:0000256" key="1">
    <source>
        <dbReference type="ARBA" id="ARBA00004651"/>
    </source>
</evidence>
<keyword evidence="9" id="KW-1185">Reference proteome</keyword>
<evidence type="ECO:0000259" key="7">
    <source>
        <dbReference type="Pfam" id="PF00482"/>
    </source>
</evidence>
<evidence type="ECO:0000256" key="6">
    <source>
        <dbReference type="SAM" id="Phobius"/>
    </source>
</evidence>
<dbReference type="OrthoDB" id="9857487at2"/>
<keyword evidence="2" id="KW-1003">Cell membrane</keyword>
<comment type="subcellular location">
    <subcellularLocation>
        <location evidence="1">Cell membrane</location>
        <topology evidence="1">Multi-pass membrane protein</topology>
    </subcellularLocation>
</comment>
<evidence type="ECO:0000256" key="3">
    <source>
        <dbReference type="ARBA" id="ARBA00022692"/>
    </source>
</evidence>
<keyword evidence="4 6" id="KW-1133">Transmembrane helix</keyword>
<evidence type="ECO:0000313" key="9">
    <source>
        <dbReference type="Proteomes" id="UP000437748"/>
    </source>
</evidence>
<accession>A0A6N6VWI3</accession>
<protein>
    <recommendedName>
        <fullName evidence="7">Type II secretion system protein GspF domain-containing protein</fullName>
    </recommendedName>
</protein>